<dbReference type="EC" id="2.7.13.3" evidence="3"/>
<dbReference type="PANTHER" id="PTHR42878:SF7">
    <property type="entry name" value="SENSOR HISTIDINE KINASE GLRK"/>
    <property type="match status" value="1"/>
</dbReference>
<keyword evidence="12" id="KW-0902">Two-component regulatory system</keyword>
<feature type="transmembrane region" description="Helical" evidence="16">
    <location>
        <begin position="209"/>
        <end position="225"/>
    </location>
</feature>
<evidence type="ECO:0000256" key="8">
    <source>
        <dbReference type="ARBA" id="ARBA00022741"/>
    </source>
</evidence>
<evidence type="ECO:0000256" key="3">
    <source>
        <dbReference type="ARBA" id="ARBA00012438"/>
    </source>
</evidence>
<feature type="transmembrane region" description="Helical" evidence="16">
    <location>
        <begin position="286"/>
        <end position="305"/>
    </location>
</feature>
<keyword evidence="11 16" id="KW-1133">Transmembrane helix</keyword>
<dbReference type="Proteomes" id="UP000647172">
    <property type="component" value="Unassembled WGS sequence"/>
</dbReference>
<keyword evidence="8" id="KW-0547">Nucleotide-binding</keyword>
<evidence type="ECO:0000259" key="17">
    <source>
        <dbReference type="PROSITE" id="PS50109"/>
    </source>
</evidence>
<evidence type="ECO:0000256" key="14">
    <source>
        <dbReference type="ARBA" id="ARBA00039401"/>
    </source>
</evidence>
<dbReference type="PRINTS" id="PR00344">
    <property type="entry name" value="BCTRLSENSOR"/>
</dbReference>
<keyword evidence="20" id="KW-1185">Reference proteome</keyword>
<keyword evidence="6" id="KW-0808">Transferase</keyword>
<dbReference type="SMART" id="SM00387">
    <property type="entry name" value="HATPase_c"/>
    <property type="match status" value="1"/>
</dbReference>
<feature type="transmembrane region" description="Helical" evidence="16">
    <location>
        <begin position="122"/>
        <end position="147"/>
    </location>
</feature>
<dbReference type="InterPro" id="IPR003661">
    <property type="entry name" value="HisK_dim/P_dom"/>
</dbReference>
<dbReference type="GO" id="GO:0007234">
    <property type="term" value="P:osmosensory signaling via phosphorelay pathway"/>
    <property type="evidence" value="ECO:0007669"/>
    <property type="project" value="TreeGrafter"/>
</dbReference>
<dbReference type="EMBL" id="BOMQ01000088">
    <property type="protein sequence ID" value="GIE53613.1"/>
    <property type="molecule type" value="Genomic_DNA"/>
</dbReference>
<dbReference type="InterPro" id="IPR003594">
    <property type="entry name" value="HATPase_dom"/>
</dbReference>
<evidence type="ECO:0000256" key="7">
    <source>
        <dbReference type="ARBA" id="ARBA00022692"/>
    </source>
</evidence>
<proteinExistence type="predicted"/>
<keyword evidence="13 16" id="KW-0472">Membrane</keyword>
<feature type="domain" description="Histidine kinase" evidence="17">
    <location>
        <begin position="460"/>
        <end position="682"/>
    </location>
</feature>
<keyword evidence="7 16" id="KW-0812">Transmembrane</keyword>
<keyword evidence="5" id="KW-0597">Phosphoprotein</keyword>
<sequence>MSFVSALLRTCGFTALYVVATYAGRLTVMDDTSLSLVWPAAGVSAVWFLAQRSSRWYWLDAVALAGATVAVNLATGASPQLTAFFVVANLAQVLVFTALFRRWLPHLWGGGGDRPLATLRELWRLIAAAFLCTLCGALIGPTGVWVINGHYSWPGAAVWLTRNTVSILLIGAAGLRLGHLLHVALTSPRGTLVARLRAEWAALPLRRRVEYPAVLVISLAAYVLAFGLDHGLPLAFPLLVMTVWAGLRLHTGFVILHDMAFGSLAVIFTLHGLGPFAEVESHPVRALIAQLFVGMVAVVGLTLALGRDERTALVEELRSAQHSTAEQAGMMKAIVDSINEGLTVVDAQGRFLLRNPAIRQLLGGVVSGTDAMAEPGYYGLFHADGTALEPDEMPYRRALAGEAVRGMDVYVSNQGLPTGRVLSVSSTPIDGAGGRYAVTVFHDVTAERRQRDELAAFAGVVAHDLLNPLATVEGWTEALAEIFAETPEHPATADAADGVVRIRRAATRMRNLINDLLGYATARDATIAPAVVDLGELAGDIAIARIDQAQSRGTRVPEFAIGDLDAVRADPVLVRQLLDNLISNAIKYTGPAVTPHIGITSRATDDVVTITVTDNGIGIPAGQHATIFDNFHRAHTHSGYTGTGLGLGICKRIVERHGGAISADDNPTGRGSRFTFTLPAATAAEPVADPPPAPQRPDVVRAVPPGDSAARAAPPGAGFEYTARLVLDYLHEQLPLAFWAVTRVEQGRQVYLYLDADNGYGLRQGGSHSWEDSFCVRMTAGRGPAVAPDAQQIPAYAEAGINRSLAIGTYAAAVITEPDGALFGSICGLDPRARPGDPRLAAAGPLLELLGDLLTAALANDRAQNHRPADRNPEAPAQDQRHQHQHTPAP</sequence>
<comment type="subcellular location">
    <subcellularLocation>
        <location evidence="2">Cell membrane</location>
        <topology evidence="2">Multi-pass membrane protein</topology>
    </subcellularLocation>
</comment>
<dbReference type="InterPro" id="IPR050351">
    <property type="entry name" value="BphY/WalK/GraS-like"/>
</dbReference>
<feature type="transmembrane region" description="Helical" evidence="16">
    <location>
        <begin position="254"/>
        <end position="274"/>
    </location>
</feature>
<dbReference type="SUPFAM" id="SSF55874">
    <property type="entry name" value="ATPase domain of HSP90 chaperone/DNA topoisomerase II/histidine kinase"/>
    <property type="match status" value="1"/>
</dbReference>
<dbReference type="Pfam" id="PF00512">
    <property type="entry name" value="HisKA"/>
    <property type="match status" value="1"/>
</dbReference>
<accession>A0A919MTH1</accession>
<reference evidence="19" key="1">
    <citation type="submission" date="2021-01" db="EMBL/GenBank/DDBJ databases">
        <title>Whole genome shotgun sequence of Actinoplanes nipponensis NBRC 14063.</title>
        <authorList>
            <person name="Komaki H."/>
            <person name="Tamura T."/>
        </authorList>
    </citation>
    <scope>NUCLEOTIDE SEQUENCE</scope>
    <source>
        <strain evidence="19">NBRC 14063</strain>
    </source>
</reference>
<evidence type="ECO:0000256" key="9">
    <source>
        <dbReference type="ARBA" id="ARBA00022777"/>
    </source>
</evidence>
<evidence type="ECO:0000313" key="20">
    <source>
        <dbReference type="Proteomes" id="UP000647172"/>
    </source>
</evidence>
<dbReference type="SMART" id="SM00091">
    <property type="entry name" value="PAS"/>
    <property type="match status" value="1"/>
</dbReference>
<feature type="transmembrane region" description="Helical" evidence="16">
    <location>
        <begin position="33"/>
        <end position="50"/>
    </location>
</feature>
<evidence type="ECO:0000259" key="18">
    <source>
        <dbReference type="PROSITE" id="PS50112"/>
    </source>
</evidence>
<evidence type="ECO:0000256" key="11">
    <source>
        <dbReference type="ARBA" id="ARBA00022989"/>
    </source>
</evidence>
<dbReference type="InterPro" id="IPR036097">
    <property type="entry name" value="HisK_dim/P_sf"/>
</dbReference>
<dbReference type="GO" id="GO:0005524">
    <property type="term" value="F:ATP binding"/>
    <property type="evidence" value="ECO:0007669"/>
    <property type="project" value="UniProtKB-KW"/>
</dbReference>
<dbReference type="GO" id="GO:0030295">
    <property type="term" value="F:protein kinase activator activity"/>
    <property type="evidence" value="ECO:0007669"/>
    <property type="project" value="TreeGrafter"/>
</dbReference>
<protein>
    <recommendedName>
        <fullName evidence="14">Sensor-like histidine kinase SenX3</fullName>
        <ecNumber evidence="3">2.7.13.3</ecNumber>
    </recommendedName>
</protein>
<dbReference type="FunFam" id="3.30.565.10:FF:000006">
    <property type="entry name" value="Sensor histidine kinase WalK"/>
    <property type="match status" value="1"/>
</dbReference>
<name>A0A919MTH1_9ACTN</name>
<dbReference type="InterPro" id="IPR007895">
    <property type="entry name" value="MASE1"/>
</dbReference>
<evidence type="ECO:0000256" key="15">
    <source>
        <dbReference type="SAM" id="MobiDB-lite"/>
    </source>
</evidence>
<comment type="catalytic activity">
    <reaction evidence="1">
        <text>ATP + protein L-histidine = ADP + protein N-phospho-L-histidine.</text>
        <dbReference type="EC" id="2.7.13.3"/>
    </reaction>
</comment>
<dbReference type="PROSITE" id="PS50109">
    <property type="entry name" value="HIS_KIN"/>
    <property type="match status" value="1"/>
</dbReference>
<keyword evidence="4" id="KW-1003">Cell membrane</keyword>
<dbReference type="Gene3D" id="3.30.450.20">
    <property type="entry name" value="PAS domain"/>
    <property type="match status" value="1"/>
</dbReference>
<dbReference type="Pfam" id="PF08448">
    <property type="entry name" value="PAS_4"/>
    <property type="match status" value="1"/>
</dbReference>
<dbReference type="InterPro" id="IPR005467">
    <property type="entry name" value="His_kinase_dom"/>
</dbReference>
<dbReference type="SUPFAM" id="SSF47384">
    <property type="entry name" value="Homodimeric domain of signal transducing histidine kinase"/>
    <property type="match status" value="1"/>
</dbReference>
<dbReference type="InterPro" id="IPR000014">
    <property type="entry name" value="PAS"/>
</dbReference>
<organism evidence="19 20">
    <name type="scientific">Actinoplanes nipponensis</name>
    <dbReference type="NCBI Taxonomy" id="135950"/>
    <lineage>
        <taxon>Bacteria</taxon>
        <taxon>Bacillati</taxon>
        <taxon>Actinomycetota</taxon>
        <taxon>Actinomycetes</taxon>
        <taxon>Micromonosporales</taxon>
        <taxon>Micromonosporaceae</taxon>
        <taxon>Actinoplanes</taxon>
    </lineage>
</organism>
<dbReference type="AlphaFoldDB" id="A0A919MTH1"/>
<evidence type="ECO:0000256" key="10">
    <source>
        <dbReference type="ARBA" id="ARBA00022840"/>
    </source>
</evidence>
<dbReference type="SUPFAM" id="SSF55785">
    <property type="entry name" value="PYP-like sensor domain (PAS domain)"/>
    <property type="match status" value="1"/>
</dbReference>
<dbReference type="Gene3D" id="3.30.565.10">
    <property type="entry name" value="Histidine kinase-like ATPase, C-terminal domain"/>
    <property type="match status" value="1"/>
</dbReference>
<feature type="domain" description="PAS" evidence="18">
    <location>
        <begin position="327"/>
        <end position="363"/>
    </location>
</feature>
<dbReference type="Gene3D" id="1.10.287.130">
    <property type="match status" value="1"/>
</dbReference>
<dbReference type="Pfam" id="PF05231">
    <property type="entry name" value="MASE1"/>
    <property type="match status" value="1"/>
</dbReference>
<comment type="caution">
    <text evidence="19">The sequence shown here is derived from an EMBL/GenBank/DDBJ whole genome shotgun (WGS) entry which is preliminary data.</text>
</comment>
<evidence type="ECO:0000313" key="19">
    <source>
        <dbReference type="EMBL" id="GIE53613.1"/>
    </source>
</evidence>
<dbReference type="Pfam" id="PF02518">
    <property type="entry name" value="HATPase_c"/>
    <property type="match status" value="1"/>
</dbReference>
<evidence type="ECO:0000256" key="2">
    <source>
        <dbReference type="ARBA" id="ARBA00004651"/>
    </source>
</evidence>
<evidence type="ECO:0000256" key="5">
    <source>
        <dbReference type="ARBA" id="ARBA00022553"/>
    </source>
</evidence>
<keyword evidence="10" id="KW-0067">ATP-binding</keyword>
<feature type="transmembrane region" description="Helical" evidence="16">
    <location>
        <begin position="81"/>
        <end position="101"/>
    </location>
</feature>
<dbReference type="InterPro" id="IPR036890">
    <property type="entry name" value="HATPase_C_sf"/>
</dbReference>
<feature type="transmembrane region" description="Helical" evidence="16">
    <location>
        <begin position="57"/>
        <end position="75"/>
    </location>
</feature>
<evidence type="ECO:0000256" key="6">
    <source>
        <dbReference type="ARBA" id="ARBA00022679"/>
    </source>
</evidence>
<dbReference type="PANTHER" id="PTHR42878">
    <property type="entry name" value="TWO-COMPONENT HISTIDINE KINASE"/>
    <property type="match status" value="1"/>
</dbReference>
<feature type="compositionally biased region" description="Basic and acidic residues" evidence="15">
    <location>
        <begin position="863"/>
        <end position="873"/>
    </location>
</feature>
<dbReference type="GO" id="GO:0005886">
    <property type="term" value="C:plasma membrane"/>
    <property type="evidence" value="ECO:0007669"/>
    <property type="project" value="UniProtKB-SubCell"/>
</dbReference>
<evidence type="ECO:0000256" key="13">
    <source>
        <dbReference type="ARBA" id="ARBA00023136"/>
    </source>
</evidence>
<dbReference type="InterPro" id="IPR035965">
    <property type="entry name" value="PAS-like_dom_sf"/>
</dbReference>
<dbReference type="InterPro" id="IPR004358">
    <property type="entry name" value="Sig_transdc_His_kin-like_C"/>
</dbReference>
<dbReference type="PROSITE" id="PS50112">
    <property type="entry name" value="PAS"/>
    <property type="match status" value="1"/>
</dbReference>
<gene>
    <name evidence="19" type="ORF">Ani05nite_71470</name>
</gene>
<feature type="region of interest" description="Disordered" evidence="15">
    <location>
        <begin position="860"/>
        <end position="890"/>
    </location>
</feature>
<dbReference type="RefSeq" id="WP_203775807.1">
    <property type="nucleotide sequence ID" value="NZ_BAAAYJ010000056.1"/>
</dbReference>
<dbReference type="SMART" id="SM00388">
    <property type="entry name" value="HisKA"/>
    <property type="match status" value="1"/>
</dbReference>
<dbReference type="CDD" id="cd00082">
    <property type="entry name" value="HisKA"/>
    <property type="match status" value="1"/>
</dbReference>
<dbReference type="SUPFAM" id="SSF55781">
    <property type="entry name" value="GAF domain-like"/>
    <property type="match status" value="1"/>
</dbReference>
<evidence type="ECO:0000256" key="4">
    <source>
        <dbReference type="ARBA" id="ARBA00022475"/>
    </source>
</evidence>
<dbReference type="GO" id="GO:0000156">
    <property type="term" value="F:phosphorelay response regulator activity"/>
    <property type="evidence" value="ECO:0007669"/>
    <property type="project" value="TreeGrafter"/>
</dbReference>
<keyword evidence="9" id="KW-0418">Kinase</keyword>
<feature type="transmembrane region" description="Helical" evidence="16">
    <location>
        <begin position="167"/>
        <end position="188"/>
    </location>
</feature>
<dbReference type="InterPro" id="IPR013656">
    <property type="entry name" value="PAS_4"/>
</dbReference>
<evidence type="ECO:0000256" key="1">
    <source>
        <dbReference type="ARBA" id="ARBA00000085"/>
    </source>
</evidence>
<evidence type="ECO:0000256" key="12">
    <source>
        <dbReference type="ARBA" id="ARBA00023012"/>
    </source>
</evidence>
<evidence type="ECO:0000256" key="16">
    <source>
        <dbReference type="SAM" id="Phobius"/>
    </source>
</evidence>
<dbReference type="GO" id="GO:0000155">
    <property type="term" value="F:phosphorelay sensor kinase activity"/>
    <property type="evidence" value="ECO:0007669"/>
    <property type="project" value="InterPro"/>
</dbReference>